<organism evidence="1 2">
    <name type="scientific">Smittium mucronatum</name>
    <dbReference type="NCBI Taxonomy" id="133383"/>
    <lineage>
        <taxon>Eukaryota</taxon>
        <taxon>Fungi</taxon>
        <taxon>Fungi incertae sedis</taxon>
        <taxon>Zoopagomycota</taxon>
        <taxon>Kickxellomycotina</taxon>
        <taxon>Harpellomycetes</taxon>
        <taxon>Harpellales</taxon>
        <taxon>Legeriomycetaceae</taxon>
        <taxon>Smittium</taxon>
    </lineage>
</organism>
<proteinExistence type="predicted"/>
<dbReference type="EMBL" id="LSSL01002704">
    <property type="protein sequence ID" value="OLY81162.1"/>
    <property type="molecule type" value="Genomic_DNA"/>
</dbReference>
<dbReference type="AlphaFoldDB" id="A0A1R0GWA0"/>
<name>A0A1R0GWA0_9FUNG</name>
<accession>A0A1R0GWA0</accession>
<gene>
    <name evidence="1" type="ORF">AYI68_g4736</name>
</gene>
<sequence>MPHRTQFSNEKVFQSHLNKLETPNTMYYSKNSVVYPFKETLIKTLQTVTNVLPSYDPQQYFKFSQERIQNQTIREFEIMRNKPQKTQAAQYHWYQKSLRSDTRSSSIKFISEPMKNNENFFSKVENQTEYSKSNIDDYITNINTQIEDIRHNKALNPQKISISLIFESPEPTPTRRFLFSEYKTDSSMQDKTVIYVSNKDIQHGVPNNSFRETSSINTTSINYDNFYLTPSQKLSKTSNYVLLTHDTIPSHGLNNNFIPTNPLSNPNYYVSSTTTIFNTNFFTPVPNFTTENQASIESISNEALYSYESSEIYSGISRISQNSPSLSNSIDFTFWTLNGVLQKSPPTIEAALKIPSGQSLINKNIQHRTIRSCLRDPKCKCILKSLLNDAKCS</sequence>
<reference evidence="1 2" key="1">
    <citation type="journal article" date="2016" name="Mol. Biol. Evol.">
        <title>Genome-Wide Survey of Gut Fungi (Harpellales) Reveals the First Horizontally Transferred Ubiquitin Gene from a Mosquito Host.</title>
        <authorList>
            <person name="Wang Y."/>
            <person name="White M.M."/>
            <person name="Kvist S."/>
            <person name="Moncalvo J.M."/>
        </authorList>
    </citation>
    <scope>NUCLEOTIDE SEQUENCE [LARGE SCALE GENOMIC DNA]</scope>
    <source>
        <strain evidence="1 2">ALG-7-W6</strain>
    </source>
</reference>
<evidence type="ECO:0000313" key="1">
    <source>
        <dbReference type="EMBL" id="OLY81162.1"/>
    </source>
</evidence>
<keyword evidence="2" id="KW-1185">Reference proteome</keyword>
<protein>
    <submittedName>
        <fullName evidence="1">Uncharacterized protein</fullName>
    </submittedName>
</protein>
<comment type="caution">
    <text evidence="1">The sequence shown here is derived from an EMBL/GenBank/DDBJ whole genome shotgun (WGS) entry which is preliminary data.</text>
</comment>
<evidence type="ECO:0000313" key="2">
    <source>
        <dbReference type="Proteomes" id="UP000187455"/>
    </source>
</evidence>
<dbReference type="Proteomes" id="UP000187455">
    <property type="component" value="Unassembled WGS sequence"/>
</dbReference>